<dbReference type="EMBL" id="JBJYXY010000001">
    <property type="protein sequence ID" value="MFN2975948.1"/>
    <property type="molecule type" value="Genomic_DNA"/>
</dbReference>
<reference evidence="3 4" key="1">
    <citation type="submission" date="2024-12" db="EMBL/GenBank/DDBJ databases">
        <authorList>
            <person name="Lee Y."/>
        </authorList>
    </citation>
    <scope>NUCLEOTIDE SEQUENCE [LARGE SCALE GENOMIC DNA]</scope>
    <source>
        <strain evidence="3 4">03SUJ4</strain>
    </source>
</reference>
<dbReference type="Proteomes" id="UP001634747">
    <property type="component" value="Unassembled WGS sequence"/>
</dbReference>
<dbReference type="PANTHER" id="PTHR43818:SF12">
    <property type="entry name" value="NADH-DEPENDENT DEHYDROGENASE-RELATED"/>
    <property type="match status" value="1"/>
</dbReference>
<comment type="caution">
    <text evidence="3">The sequence shown here is derived from an EMBL/GenBank/DDBJ whole genome shotgun (WGS) entry which is preliminary data.</text>
</comment>
<accession>A0ABW9KKW9</accession>
<evidence type="ECO:0000259" key="1">
    <source>
        <dbReference type="Pfam" id="PF01408"/>
    </source>
</evidence>
<name>A0ABW9KKW9_9BACT</name>
<dbReference type="InterPro" id="IPR050463">
    <property type="entry name" value="Gfo/Idh/MocA_oxidrdct_glycsds"/>
</dbReference>
<organism evidence="3 4">
    <name type="scientific">Terriglobus aquaticus</name>
    <dbReference type="NCBI Taxonomy" id="940139"/>
    <lineage>
        <taxon>Bacteria</taxon>
        <taxon>Pseudomonadati</taxon>
        <taxon>Acidobacteriota</taxon>
        <taxon>Terriglobia</taxon>
        <taxon>Terriglobales</taxon>
        <taxon>Acidobacteriaceae</taxon>
        <taxon>Terriglobus</taxon>
    </lineage>
</organism>
<dbReference type="Pfam" id="PF22725">
    <property type="entry name" value="GFO_IDH_MocA_C3"/>
    <property type="match status" value="1"/>
</dbReference>
<dbReference type="InterPro" id="IPR000683">
    <property type="entry name" value="Gfo/Idh/MocA-like_OxRdtase_N"/>
</dbReference>
<dbReference type="Gene3D" id="3.40.50.720">
    <property type="entry name" value="NAD(P)-binding Rossmann-like Domain"/>
    <property type="match status" value="1"/>
</dbReference>
<evidence type="ECO:0000313" key="3">
    <source>
        <dbReference type="EMBL" id="MFN2975948.1"/>
    </source>
</evidence>
<dbReference type="Pfam" id="PF01408">
    <property type="entry name" value="GFO_IDH_MocA"/>
    <property type="match status" value="1"/>
</dbReference>
<evidence type="ECO:0000259" key="2">
    <source>
        <dbReference type="Pfam" id="PF22725"/>
    </source>
</evidence>
<dbReference type="InterPro" id="IPR055170">
    <property type="entry name" value="GFO_IDH_MocA-like_dom"/>
</dbReference>
<protein>
    <submittedName>
        <fullName evidence="3">Gfo/Idh/MocA family protein</fullName>
    </submittedName>
</protein>
<gene>
    <name evidence="3" type="ORF">ACK2TP_09250</name>
</gene>
<dbReference type="SUPFAM" id="SSF55347">
    <property type="entry name" value="Glyceraldehyde-3-phosphate dehydrogenase-like, C-terminal domain"/>
    <property type="match status" value="1"/>
</dbReference>
<evidence type="ECO:0000313" key="4">
    <source>
        <dbReference type="Proteomes" id="UP001634747"/>
    </source>
</evidence>
<feature type="domain" description="GFO/IDH/MocA-like oxidoreductase" evidence="2">
    <location>
        <begin position="167"/>
        <end position="297"/>
    </location>
</feature>
<proteinExistence type="predicted"/>
<keyword evidence="4" id="KW-1185">Reference proteome</keyword>
<dbReference type="InterPro" id="IPR036291">
    <property type="entry name" value="NAD(P)-bd_dom_sf"/>
</dbReference>
<dbReference type="SUPFAM" id="SSF51735">
    <property type="entry name" value="NAD(P)-binding Rossmann-fold domains"/>
    <property type="match status" value="1"/>
</dbReference>
<sequence length="408" mass="45073">MNRRTFLQTSAATAAMFARDGHATMSARSANDRVQMGVIGPGSRGKEVLRQMLHVPGVEVVGVADVYEPRFAQADAVAERTVFHTKDYRELIARPDVDAFLIATPLSLHREHLEAVLHTGKPVYSEKAMGFTVPDCQGIIAAARRSRSILQIGHQYRYAPWIVASMERIRKGEIGEPTHVYAYWHRNNDWRRPVPKDDPNGKLEHLINWRLYRETSGGLVTELGVHHIDLANWIFGGQPTHVLGTNSIVRYRDGRTVGDNTQCTFLYAGGKRMVFSSLTDNAKQGNEFWVYGTEGSVQFTIEDAVFYYEKKKPLPKEANATVVEHGVETGASYSTGNEMPYRGPGDKVQVTYIDPTLACASAFFAAVRGGAKPLANAEVGYRAAIACAVAHDAVFTEEKTPIPALPVV</sequence>
<dbReference type="RefSeq" id="WP_263412546.1">
    <property type="nucleotide sequence ID" value="NZ_BAABBH010000001.1"/>
</dbReference>
<feature type="domain" description="Gfo/Idh/MocA-like oxidoreductase N-terminal" evidence="1">
    <location>
        <begin position="35"/>
        <end position="154"/>
    </location>
</feature>
<dbReference type="Gene3D" id="3.30.360.10">
    <property type="entry name" value="Dihydrodipicolinate Reductase, domain 2"/>
    <property type="match status" value="1"/>
</dbReference>
<dbReference type="PANTHER" id="PTHR43818">
    <property type="entry name" value="BCDNA.GH03377"/>
    <property type="match status" value="1"/>
</dbReference>